<sequence>MGKTVLSIEGTDFYINDKKVYAGITGSRKEAHGLLMNARFIQGIFDDSENPSRFNRFGKTFDAEKNTDDLIAALPDWYAHGLRAFTVGLQGGGPCFTLFNEPINNNPFGTDGTSFDPAYANRLDRLIRAADDIGMVVIVSFFYFFQAERLQNGRAVIEATRTAARFLKSGGYTNVIIEVANEHDLTKKHSLLEFPEGIVSLMEIARNESGGLPVGCSSTAPMISEEVAKESDVVFYHGNDRTRQQYYNDICQLKSWAPNSPIVCNEDSQALGNMEVAVRQTTSWGYYNNLTKQEPPTDWRITEGEDRFFAQRMAEFIGISLPEIPFEEQFYLQGFEEDITVDGKRWIRLASLYPETIDYVEFFKNGELEHLSYDDPFFINFVFNWYQGPTVVNSEDKEWKAVIHLKSGEVLEKKAVLK</sequence>
<organism evidence="1 2">
    <name type="scientific">Niallia circulans</name>
    <name type="common">Bacillus circulans</name>
    <dbReference type="NCBI Taxonomy" id="1397"/>
    <lineage>
        <taxon>Bacteria</taxon>
        <taxon>Bacillati</taxon>
        <taxon>Bacillota</taxon>
        <taxon>Bacilli</taxon>
        <taxon>Bacillales</taxon>
        <taxon>Bacillaceae</taxon>
        <taxon>Niallia</taxon>
    </lineage>
</organism>
<reference evidence="2" key="1">
    <citation type="submission" date="2018-10" db="EMBL/GenBank/DDBJ databases">
        <title>FDA dAtabase for Regulatory Grade micrObial Sequences (FDA-ARGOS): Supporting development and validation of Infectious Disease Dx tests.</title>
        <authorList>
            <person name="Minogue T."/>
            <person name="Wolcott M."/>
            <person name="Wasieloski L."/>
            <person name="Aguilar W."/>
            <person name="Moore D."/>
            <person name="Tallon L."/>
            <person name="Sadzewicz L."/>
            <person name="Sengamalay N."/>
            <person name="Ott S."/>
            <person name="Godinez A."/>
            <person name="Nagaraj S."/>
            <person name="Vavikolanu K."/>
            <person name="Vyas G."/>
            <person name="Nadendla S."/>
            <person name="George J."/>
            <person name="Sichtig H."/>
        </authorList>
    </citation>
    <scope>NUCLEOTIDE SEQUENCE [LARGE SCALE GENOMIC DNA]</scope>
    <source>
        <strain evidence="2">FDAARGOS_343</strain>
    </source>
</reference>
<gene>
    <name evidence="1" type="ORF">CEQ21_06280</name>
</gene>
<comment type="caution">
    <text evidence="1">The sequence shown here is derived from an EMBL/GenBank/DDBJ whole genome shotgun (WGS) entry which is preliminary data.</text>
</comment>
<evidence type="ECO:0000313" key="1">
    <source>
        <dbReference type="EMBL" id="TRZ40508.1"/>
    </source>
</evidence>
<dbReference type="AlphaFoldDB" id="A0A553SU59"/>
<dbReference type="EMBL" id="RIBP01000001">
    <property type="protein sequence ID" value="TRZ40508.1"/>
    <property type="molecule type" value="Genomic_DNA"/>
</dbReference>
<protein>
    <recommendedName>
        <fullName evidence="3">Glycoside hydrolase family 5 domain-containing protein</fullName>
    </recommendedName>
</protein>
<dbReference type="RefSeq" id="WP_185763894.1">
    <property type="nucleotide sequence ID" value="NZ_RIBP01000001.1"/>
</dbReference>
<dbReference type="InterPro" id="IPR017853">
    <property type="entry name" value="GH"/>
</dbReference>
<accession>A0A553SU59</accession>
<evidence type="ECO:0008006" key="3">
    <source>
        <dbReference type="Google" id="ProtNLM"/>
    </source>
</evidence>
<dbReference type="Gene3D" id="3.20.20.80">
    <property type="entry name" value="Glycosidases"/>
    <property type="match status" value="1"/>
</dbReference>
<proteinExistence type="predicted"/>
<dbReference type="SUPFAM" id="SSF51445">
    <property type="entry name" value="(Trans)glycosidases"/>
    <property type="match status" value="1"/>
</dbReference>
<evidence type="ECO:0000313" key="2">
    <source>
        <dbReference type="Proteomes" id="UP000319837"/>
    </source>
</evidence>
<dbReference type="Proteomes" id="UP000319837">
    <property type="component" value="Unassembled WGS sequence"/>
</dbReference>
<name>A0A553SU59_NIACI</name>